<keyword evidence="10" id="KW-1185">Reference proteome</keyword>
<organism evidence="9 10">
    <name type="scientific">Mycobacterium intermedium</name>
    <dbReference type="NCBI Taxonomy" id="28445"/>
    <lineage>
        <taxon>Bacteria</taxon>
        <taxon>Bacillati</taxon>
        <taxon>Actinomycetota</taxon>
        <taxon>Actinomycetes</taxon>
        <taxon>Mycobacteriales</taxon>
        <taxon>Mycobacteriaceae</taxon>
        <taxon>Mycobacterium</taxon>
        <taxon>Mycobacterium simiae complex</taxon>
    </lineage>
</organism>
<dbReference type="GO" id="GO:0005886">
    <property type="term" value="C:plasma membrane"/>
    <property type="evidence" value="ECO:0007669"/>
    <property type="project" value="UniProtKB-SubCell"/>
</dbReference>
<dbReference type="PANTHER" id="PTHR34583">
    <property type="entry name" value="ANTIPORTER SUBUNIT MNHC2-RELATED"/>
    <property type="match status" value="1"/>
</dbReference>
<dbReference type="EMBL" id="MVHT01000017">
    <property type="protein sequence ID" value="ORB07797.1"/>
    <property type="molecule type" value="Genomic_DNA"/>
</dbReference>
<dbReference type="Gene3D" id="1.10.287.3510">
    <property type="match status" value="1"/>
</dbReference>
<keyword evidence="4 8" id="KW-0812">Transmembrane</keyword>
<evidence type="ECO:0000256" key="7">
    <source>
        <dbReference type="SAM" id="MobiDB-lite"/>
    </source>
</evidence>
<evidence type="ECO:0000256" key="6">
    <source>
        <dbReference type="ARBA" id="ARBA00023136"/>
    </source>
</evidence>
<dbReference type="AlphaFoldDB" id="A0A1E3SB42"/>
<keyword evidence="5 8" id="KW-1133">Transmembrane helix</keyword>
<name>A0A1E3SB42_MYCIE</name>
<dbReference type="InterPro" id="IPR050601">
    <property type="entry name" value="CPA3_antiporter_subunitC"/>
</dbReference>
<dbReference type="Proteomes" id="UP000192739">
    <property type="component" value="Unassembled WGS sequence"/>
</dbReference>
<comment type="subcellular location">
    <subcellularLocation>
        <location evidence="1">Cell membrane</location>
        <topology evidence="1">Multi-pass membrane protein</topology>
    </subcellularLocation>
</comment>
<evidence type="ECO:0000256" key="3">
    <source>
        <dbReference type="ARBA" id="ARBA00022475"/>
    </source>
</evidence>
<evidence type="ECO:0000256" key="8">
    <source>
        <dbReference type="SAM" id="Phobius"/>
    </source>
</evidence>
<evidence type="ECO:0000256" key="5">
    <source>
        <dbReference type="ARBA" id="ARBA00022989"/>
    </source>
</evidence>
<dbReference type="OrthoDB" id="9799219at2"/>
<evidence type="ECO:0000313" key="10">
    <source>
        <dbReference type="Proteomes" id="UP000192739"/>
    </source>
</evidence>
<dbReference type="PANTHER" id="PTHR34583:SF2">
    <property type="entry name" value="ANTIPORTER SUBUNIT MNHC2-RELATED"/>
    <property type="match status" value="1"/>
</dbReference>
<comment type="similarity">
    <text evidence="2">Belongs to the CPA3 antiporters (TC 2.A.63) subunit C family.</text>
</comment>
<evidence type="ECO:0000256" key="4">
    <source>
        <dbReference type="ARBA" id="ARBA00022692"/>
    </source>
</evidence>
<dbReference type="InterPro" id="IPR039428">
    <property type="entry name" value="NUOK/Mnh_C1-like"/>
</dbReference>
<feature type="transmembrane region" description="Helical" evidence="8">
    <location>
        <begin position="29"/>
        <end position="49"/>
    </location>
</feature>
<feature type="region of interest" description="Disordered" evidence="7">
    <location>
        <begin position="104"/>
        <end position="128"/>
    </location>
</feature>
<feature type="compositionally biased region" description="Basic and acidic residues" evidence="7">
    <location>
        <begin position="109"/>
        <end position="128"/>
    </location>
</feature>
<comment type="caution">
    <text evidence="9">The sequence shown here is derived from an EMBL/GenBank/DDBJ whole genome shotgun (WGS) entry which is preliminary data.</text>
</comment>
<keyword evidence="6 8" id="KW-0472">Membrane</keyword>
<gene>
    <name evidence="9" type="ORF">BST27_08925</name>
</gene>
<accession>A0A1E3SB42</accession>
<protein>
    <submittedName>
        <fullName evidence="9">Sodium:proton antiporter</fullName>
    </submittedName>
</protein>
<dbReference type="STRING" id="28445.BHQ20_17720"/>
<evidence type="ECO:0000313" key="9">
    <source>
        <dbReference type="EMBL" id="ORB07797.1"/>
    </source>
</evidence>
<reference evidence="9 10" key="1">
    <citation type="submission" date="2017-02" db="EMBL/GenBank/DDBJ databases">
        <title>The new phylogeny of genus Mycobacterium.</title>
        <authorList>
            <person name="Tortoli E."/>
            <person name="Trovato A."/>
            <person name="Cirillo D.M."/>
        </authorList>
    </citation>
    <scope>NUCLEOTIDE SEQUENCE [LARGE SCALE GENOMIC DNA]</scope>
    <source>
        <strain evidence="9 10">DSM 44049</strain>
    </source>
</reference>
<evidence type="ECO:0000256" key="2">
    <source>
        <dbReference type="ARBA" id="ARBA00010388"/>
    </source>
</evidence>
<keyword evidence="3" id="KW-1003">Cell membrane</keyword>
<dbReference type="Pfam" id="PF00420">
    <property type="entry name" value="Oxidored_q2"/>
    <property type="match status" value="1"/>
</dbReference>
<sequence>MMLAFAATAAVLFGGGAYLLLQRDLVRMVVGVALVSQAAVVALIGASLTRGQAPISPEAGGPVSDPLPQALMLTALVIGLATLALLLALVHRAVVVFRTAQSDELAAQESRHEERLQRDRQRDTSEMT</sequence>
<evidence type="ECO:0000256" key="1">
    <source>
        <dbReference type="ARBA" id="ARBA00004651"/>
    </source>
</evidence>
<feature type="transmembrane region" description="Helical" evidence="8">
    <location>
        <begin position="70"/>
        <end position="90"/>
    </location>
</feature>
<proteinExistence type="inferred from homology"/>